<feature type="transmembrane region" description="Helical" evidence="1">
    <location>
        <begin position="95"/>
        <end position="113"/>
    </location>
</feature>
<keyword evidence="1" id="KW-1133">Transmembrane helix</keyword>
<name>A0A414PS64_FUSMR</name>
<evidence type="ECO:0000313" key="3">
    <source>
        <dbReference type="Proteomes" id="UP000284676"/>
    </source>
</evidence>
<comment type="caution">
    <text evidence="2">The sequence shown here is derived from an EMBL/GenBank/DDBJ whole genome shotgun (WGS) entry which is preliminary data.</text>
</comment>
<keyword evidence="1" id="KW-0472">Membrane</keyword>
<dbReference type="PANTHER" id="PTHR35813:SF1">
    <property type="entry name" value="INNER MEMBRANE PROTEIN YBAN"/>
    <property type="match status" value="1"/>
</dbReference>
<dbReference type="PROSITE" id="PS51257">
    <property type="entry name" value="PROKAR_LIPOPROTEIN"/>
    <property type="match status" value="1"/>
</dbReference>
<dbReference type="GO" id="GO:0005886">
    <property type="term" value="C:plasma membrane"/>
    <property type="evidence" value="ECO:0007669"/>
    <property type="project" value="TreeGrafter"/>
</dbReference>
<protein>
    <submittedName>
        <fullName evidence="2">DUF454 domain-containing protein</fullName>
    </submittedName>
</protein>
<evidence type="ECO:0000313" key="2">
    <source>
        <dbReference type="EMBL" id="RHF71397.1"/>
    </source>
</evidence>
<dbReference type="GeneID" id="62763079"/>
<feature type="transmembrane region" description="Helical" evidence="1">
    <location>
        <begin position="12"/>
        <end position="39"/>
    </location>
</feature>
<gene>
    <name evidence="2" type="ORF">DW663_08615</name>
</gene>
<dbReference type="Proteomes" id="UP000284676">
    <property type="component" value="Unassembled WGS sequence"/>
</dbReference>
<dbReference type="Pfam" id="PF04304">
    <property type="entry name" value="DUF454"/>
    <property type="match status" value="1"/>
</dbReference>
<dbReference type="PANTHER" id="PTHR35813">
    <property type="entry name" value="INNER MEMBRANE PROTEIN YBAN"/>
    <property type="match status" value="1"/>
</dbReference>
<proteinExistence type="predicted"/>
<accession>A0A414PS64</accession>
<reference evidence="2 3" key="1">
    <citation type="submission" date="2018-08" db="EMBL/GenBank/DDBJ databases">
        <title>A genome reference for cultivated species of the human gut microbiota.</title>
        <authorList>
            <person name="Zou Y."/>
            <person name="Xue W."/>
            <person name="Luo G."/>
        </authorList>
    </citation>
    <scope>NUCLEOTIDE SEQUENCE [LARGE SCALE GENOMIC DNA]</scope>
    <source>
        <strain evidence="2 3">AM25-1</strain>
    </source>
</reference>
<dbReference type="AlphaFoldDB" id="A0A414PS64"/>
<organism evidence="2 3">
    <name type="scientific">Fusobacterium mortiferum</name>
    <dbReference type="NCBI Taxonomy" id="850"/>
    <lineage>
        <taxon>Bacteria</taxon>
        <taxon>Fusobacteriati</taxon>
        <taxon>Fusobacteriota</taxon>
        <taxon>Fusobacteriia</taxon>
        <taxon>Fusobacteriales</taxon>
        <taxon>Fusobacteriaceae</taxon>
        <taxon>Fusobacterium</taxon>
    </lineage>
</organism>
<dbReference type="EMBL" id="QRHL01000015">
    <property type="protein sequence ID" value="RHF71397.1"/>
    <property type="molecule type" value="Genomic_DNA"/>
</dbReference>
<evidence type="ECO:0000256" key="1">
    <source>
        <dbReference type="SAM" id="Phobius"/>
    </source>
</evidence>
<dbReference type="RefSeq" id="WP_005884079.1">
    <property type="nucleotide sequence ID" value="NZ_CABMMQ010000001.1"/>
</dbReference>
<dbReference type="InterPro" id="IPR007401">
    <property type="entry name" value="DUF454"/>
</dbReference>
<keyword evidence="1" id="KW-0812">Transmembrane</keyword>
<dbReference type="PIRSF" id="PIRSF016789">
    <property type="entry name" value="DUF454"/>
    <property type="match status" value="1"/>
</dbReference>
<sequence>MKKIFLLSLGTISLVLGCLGIFLPLLPTTPFLLLSAFCFSKSSEKFHKALLENKIFGQYIRDYQEKKGVTLKNKIIAISILVISITFSLTKISSFHLKLFLILVLFGVSCHILRLKTLK</sequence>